<geneLocation type="plasmid" evidence="4">
    <name>II</name>
</geneLocation>
<dbReference type="InterPro" id="IPR001279">
    <property type="entry name" value="Metallo-B-lactamas"/>
</dbReference>
<dbReference type="EMBL" id="LT991977">
    <property type="protein sequence ID" value="SPK75432.1"/>
    <property type="molecule type" value="Genomic_DNA"/>
</dbReference>
<dbReference type="PANTHER" id="PTHR42951:SF4">
    <property type="entry name" value="ACYL-COENZYME A THIOESTERASE MBLAC2"/>
    <property type="match status" value="1"/>
</dbReference>
<protein>
    <recommendedName>
        <fullName evidence="3">Metallo-beta-lactamase domain-containing protein</fullName>
    </recommendedName>
</protein>
<dbReference type="PROSITE" id="PS51318">
    <property type="entry name" value="TAT"/>
    <property type="match status" value="1"/>
</dbReference>
<dbReference type="PANTHER" id="PTHR42951">
    <property type="entry name" value="METALLO-BETA-LACTAMASE DOMAIN-CONTAINING"/>
    <property type="match status" value="1"/>
</dbReference>
<evidence type="ECO:0000313" key="4">
    <source>
        <dbReference type="EMBL" id="SPK75432.1"/>
    </source>
</evidence>
<comment type="similarity">
    <text evidence="1">Belongs to the metallo-beta-lactamase superfamily. Class-B beta-lactamase family.</text>
</comment>
<evidence type="ECO:0000259" key="3">
    <source>
        <dbReference type="SMART" id="SM00849"/>
    </source>
</evidence>
<keyword evidence="4" id="KW-0614">Plasmid</keyword>
<evidence type="ECO:0000313" key="5">
    <source>
        <dbReference type="Proteomes" id="UP000255505"/>
    </source>
</evidence>
<proteinExistence type="inferred from homology"/>
<dbReference type="InterPro" id="IPR006311">
    <property type="entry name" value="TAT_signal"/>
</dbReference>
<evidence type="ECO:0000256" key="1">
    <source>
        <dbReference type="ARBA" id="ARBA00005250"/>
    </source>
</evidence>
<dbReference type="CDD" id="cd16282">
    <property type="entry name" value="metallo-hydrolase-like_MBL-fold"/>
    <property type="match status" value="1"/>
</dbReference>
<gene>
    <name evidence="4" type="ORF">CT19425_MP50468</name>
</gene>
<dbReference type="GO" id="GO:0017001">
    <property type="term" value="P:antibiotic catabolic process"/>
    <property type="evidence" value="ECO:0007669"/>
    <property type="project" value="UniProtKB-ARBA"/>
</dbReference>
<feature type="signal peptide" evidence="2">
    <location>
        <begin position="1"/>
        <end position="26"/>
    </location>
</feature>
<dbReference type="InterPro" id="IPR036866">
    <property type="entry name" value="RibonucZ/Hydroxyglut_hydro"/>
</dbReference>
<dbReference type="RefSeq" id="WP_172583355.1">
    <property type="nucleotide sequence ID" value="NZ_LT991977.1"/>
</dbReference>
<sequence>MATRRAFLGTALALALDAWCPAAATAAGTRVALERLQPGLYVARASNAEAMRANVGAVVPSLVHVTSAGVLVVDPGPHAAWGRALLGAIRALTAQPVRWVVNTHAHPENVLANAAFAGLRPRPRFLASPATAALMRQRCEDCLARLGAQLGSAAMRGTAIVLPEPALRDGAWLHTGGTAWQVQVHAPAHSTSDTVLYAPQLRLLCAGGLGYRERVPEMQEASLQGWRQALRQLIALPADIVVASATGTPAQTLVPTLAYLDALAHGIGAALAAGRDASQAAEAVAAAPFRHWRHFATRHPLNLQRAWRQLEDAWLQGEPPA</sequence>
<dbReference type="AlphaFoldDB" id="A0A375IPN8"/>
<dbReference type="Pfam" id="PF00753">
    <property type="entry name" value="Lactamase_B"/>
    <property type="match status" value="1"/>
</dbReference>
<feature type="domain" description="Metallo-beta-lactamase" evidence="3">
    <location>
        <begin position="57"/>
        <end position="245"/>
    </location>
</feature>
<name>A0A375IPN8_9BURK</name>
<dbReference type="Proteomes" id="UP000255505">
    <property type="component" value="Plasmid II"/>
</dbReference>
<feature type="chain" id="PRO_5016953012" description="Metallo-beta-lactamase domain-containing protein" evidence="2">
    <location>
        <begin position="27"/>
        <end position="321"/>
    </location>
</feature>
<reference evidence="4 5" key="1">
    <citation type="submission" date="2018-01" db="EMBL/GenBank/DDBJ databases">
        <authorList>
            <person name="Gaut B.S."/>
            <person name="Morton B.R."/>
            <person name="Clegg M.T."/>
            <person name="Duvall M.R."/>
        </authorList>
    </citation>
    <scope>NUCLEOTIDE SEQUENCE [LARGE SCALE GENOMIC DNA]</scope>
    <source>
        <strain evidence="4">Cupriavidus taiwanensis LMG 19425</strain>
        <plasmid evidence="5">Plasmid ii</plasmid>
    </source>
</reference>
<evidence type="ECO:0000256" key="2">
    <source>
        <dbReference type="SAM" id="SignalP"/>
    </source>
</evidence>
<keyword evidence="2" id="KW-0732">Signal</keyword>
<organism evidence="4 5">
    <name type="scientific">Cupriavidus taiwanensis</name>
    <dbReference type="NCBI Taxonomy" id="164546"/>
    <lineage>
        <taxon>Bacteria</taxon>
        <taxon>Pseudomonadati</taxon>
        <taxon>Pseudomonadota</taxon>
        <taxon>Betaproteobacteria</taxon>
        <taxon>Burkholderiales</taxon>
        <taxon>Burkholderiaceae</taxon>
        <taxon>Cupriavidus</taxon>
    </lineage>
</organism>
<dbReference type="Gene3D" id="3.60.15.10">
    <property type="entry name" value="Ribonuclease Z/Hydroxyacylglutathione hydrolase-like"/>
    <property type="match status" value="1"/>
</dbReference>
<dbReference type="InterPro" id="IPR050855">
    <property type="entry name" value="NDM-1-like"/>
</dbReference>
<dbReference type="SMART" id="SM00849">
    <property type="entry name" value="Lactamase_B"/>
    <property type="match status" value="1"/>
</dbReference>
<accession>A0A375IPN8</accession>
<dbReference type="SUPFAM" id="SSF56281">
    <property type="entry name" value="Metallo-hydrolase/oxidoreductase"/>
    <property type="match status" value="1"/>
</dbReference>